<evidence type="ECO:0000259" key="4">
    <source>
        <dbReference type="Pfam" id="PF13477"/>
    </source>
</evidence>
<dbReference type="RefSeq" id="WP_029334224.1">
    <property type="nucleotide sequence ID" value="NZ_UGGP01000001.1"/>
</dbReference>
<gene>
    <name evidence="5" type="ORF">NCTC13163_00417</name>
</gene>
<dbReference type="InterPro" id="IPR001296">
    <property type="entry name" value="Glyco_trans_1"/>
</dbReference>
<keyword evidence="1 5" id="KW-0328">Glycosyltransferase</keyword>
<evidence type="ECO:0000313" key="5">
    <source>
        <dbReference type="EMBL" id="STO07072.1"/>
    </source>
</evidence>
<keyword evidence="2 5" id="KW-0808">Transferase</keyword>
<dbReference type="Gene3D" id="3.40.50.2000">
    <property type="entry name" value="Glycogen Phosphorylase B"/>
    <property type="match status" value="2"/>
</dbReference>
<accession>A0A377FQH3</accession>
<dbReference type="PANTHER" id="PTHR12526:SF510">
    <property type="entry name" value="D-INOSITOL 3-PHOSPHATE GLYCOSYLTRANSFERASE"/>
    <property type="match status" value="1"/>
</dbReference>
<protein>
    <submittedName>
        <fullName evidence="5">Glycogen synthase</fullName>
        <ecNumber evidence="5">2.4.1.11</ecNumber>
    </submittedName>
</protein>
<evidence type="ECO:0000256" key="1">
    <source>
        <dbReference type="ARBA" id="ARBA00022676"/>
    </source>
</evidence>
<reference evidence="5 6" key="1">
    <citation type="submission" date="2018-06" db="EMBL/GenBank/DDBJ databases">
        <authorList>
            <consortium name="Pathogen Informatics"/>
            <person name="Doyle S."/>
        </authorList>
    </citation>
    <scope>NUCLEOTIDE SEQUENCE [LARGE SCALE GENOMIC DNA]</scope>
    <source>
        <strain evidence="5 6">NCTC13163</strain>
    </source>
</reference>
<dbReference type="CDD" id="cd03808">
    <property type="entry name" value="GT4_CapM-like"/>
    <property type="match status" value="1"/>
</dbReference>
<feature type="domain" description="Glycosyltransferase subfamily 4-like N-terminal" evidence="4">
    <location>
        <begin position="10"/>
        <end position="124"/>
    </location>
</feature>
<dbReference type="Pfam" id="PF00534">
    <property type="entry name" value="Glycos_transf_1"/>
    <property type="match status" value="1"/>
</dbReference>
<name>A0A377FQH3_9BACL</name>
<dbReference type="Pfam" id="PF13477">
    <property type="entry name" value="Glyco_trans_4_2"/>
    <property type="match status" value="1"/>
</dbReference>
<dbReference type="Proteomes" id="UP000254060">
    <property type="component" value="Unassembled WGS sequence"/>
</dbReference>
<dbReference type="SUPFAM" id="SSF53756">
    <property type="entry name" value="UDP-Glycosyltransferase/glycogen phosphorylase"/>
    <property type="match status" value="1"/>
</dbReference>
<dbReference type="EC" id="2.4.1.11" evidence="5"/>
<dbReference type="OrthoDB" id="9806653at2"/>
<dbReference type="InterPro" id="IPR028098">
    <property type="entry name" value="Glyco_trans_4-like_N"/>
</dbReference>
<proteinExistence type="predicted"/>
<dbReference type="AlphaFoldDB" id="A0A377FQH3"/>
<dbReference type="PANTHER" id="PTHR12526">
    <property type="entry name" value="GLYCOSYLTRANSFERASE"/>
    <property type="match status" value="1"/>
</dbReference>
<feature type="domain" description="Glycosyl transferase family 1" evidence="3">
    <location>
        <begin position="187"/>
        <end position="348"/>
    </location>
</feature>
<evidence type="ECO:0000256" key="2">
    <source>
        <dbReference type="ARBA" id="ARBA00022679"/>
    </source>
</evidence>
<evidence type="ECO:0000313" key="6">
    <source>
        <dbReference type="Proteomes" id="UP000254060"/>
    </source>
</evidence>
<dbReference type="STRING" id="1397694.GCA_000702585_00934"/>
<dbReference type="GO" id="GO:0004373">
    <property type="term" value="F:alpha-1,4-glucan glucosyltransferase (UDP-glucose donor) activity"/>
    <property type="evidence" value="ECO:0007669"/>
    <property type="project" value="UniProtKB-EC"/>
</dbReference>
<evidence type="ECO:0000259" key="3">
    <source>
        <dbReference type="Pfam" id="PF00534"/>
    </source>
</evidence>
<dbReference type="EMBL" id="UGGP01000001">
    <property type="protein sequence ID" value="STO07072.1"/>
    <property type="molecule type" value="Genomic_DNA"/>
</dbReference>
<sequence>MAPLKILQFCAVDATADVLLRPLIESLKAEGHQVDVACAYGDRTDRLRDEGWVIHTLPIDRKFHPRRNLQTIQELVTLLRQEKYDAIHVHTPVAAALGRVAARIARTPHILYTAHGFYFHERMSRVAYELIFWLEKSLAALATDWLLLQSEEDYSLAKTRQFKRDDRLLHLGNGIDLNRFKPVMKPRDPEQLKFLFVGRLVQEKGILDLLEAFADLSKRHPGATLTIAGELLPNERDQETGKRVEAYLADNPNVHYAGFVTDTPTLFNNHDVFLLPSYREGLPRSILEAMASGLPVIATNIRGCREEVIDHETGYLVPVADPSALTAAMESFITHPERLDTYGRRGREVVEERFDESIVLTRQLDLFAQISAREVG</sequence>
<organism evidence="5 6">
    <name type="scientific">Exiguobacterium aurantiacum</name>
    <dbReference type="NCBI Taxonomy" id="33987"/>
    <lineage>
        <taxon>Bacteria</taxon>
        <taxon>Bacillati</taxon>
        <taxon>Bacillota</taxon>
        <taxon>Bacilli</taxon>
        <taxon>Bacillales</taxon>
        <taxon>Bacillales Family XII. Incertae Sedis</taxon>
        <taxon>Exiguobacterium</taxon>
    </lineage>
</organism>